<dbReference type="AlphaFoldDB" id="A0A4S8MPJ2"/>
<name>A0A4S8MPJ2_DENBC</name>
<gene>
    <name evidence="1" type="ORF">K435DRAFT_207329</name>
</gene>
<evidence type="ECO:0000313" key="2">
    <source>
        <dbReference type="Proteomes" id="UP000297245"/>
    </source>
</evidence>
<sequence>MTPMVPPTAIIFDLGDVLFLWSPETKTNISAKVLHQILSSSTWYEYECGKLTAEQCYQRVGQEFDLPAVQFRPRTVFDGHLG</sequence>
<dbReference type="Proteomes" id="UP000297245">
    <property type="component" value="Unassembled WGS sequence"/>
</dbReference>
<reference evidence="1 2" key="1">
    <citation type="journal article" date="2019" name="Nat. Ecol. Evol.">
        <title>Megaphylogeny resolves global patterns of mushroom evolution.</title>
        <authorList>
            <person name="Varga T."/>
            <person name="Krizsan K."/>
            <person name="Foldi C."/>
            <person name="Dima B."/>
            <person name="Sanchez-Garcia M."/>
            <person name="Sanchez-Ramirez S."/>
            <person name="Szollosi G.J."/>
            <person name="Szarkandi J.G."/>
            <person name="Papp V."/>
            <person name="Albert L."/>
            <person name="Andreopoulos W."/>
            <person name="Angelini C."/>
            <person name="Antonin V."/>
            <person name="Barry K.W."/>
            <person name="Bougher N.L."/>
            <person name="Buchanan P."/>
            <person name="Buyck B."/>
            <person name="Bense V."/>
            <person name="Catcheside P."/>
            <person name="Chovatia M."/>
            <person name="Cooper J."/>
            <person name="Damon W."/>
            <person name="Desjardin D."/>
            <person name="Finy P."/>
            <person name="Geml J."/>
            <person name="Haridas S."/>
            <person name="Hughes K."/>
            <person name="Justo A."/>
            <person name="Karasinski D."/>
            <person name="Kautmanova I."/>
            <person name="Kiss B."/>
            <person name="Kocsube S."/>
            <person name="Kotiranta H."/>
            <person name="LaButti K.M."/>
            <person name="Lechner B.E."/>
            <person name="Liimatainen K."/>
            <person name="Lipzen A."/>
            <person name="Lukacs Z."/>
            <person name="Mihaltcheva S."/>
            <person name="Morgado L.N."/>
            <person name="Niskanen T."/>
            <person name="Noordeloos M.E."/>
            <person name="Ohm R.A."/>
            <person name="Ortiz-Santana B."/>
            <person name="Ovrebo C."/>
            <person name="Racz N."/>
            <person name="Riley R."/>
            <person name="Savchenko A."/>
            <person name="Shiryaev A."/>
            <person name="Soop K."/>
            <person name="Spirin V."/>
            <person name="Szebenyi C."/>
            <person name="Tomsovsky M."/>
            <person name="Tulloss R.E."/>
            <person name="Uehling J."/>
            <person name="Grigoriev I.V."/>
            <person name="Vagvolgyi C."/>
            <person name="Papp T."/>
            <person name="Martin F.M."/>
            <person name="Miettinen O."/>
            <person name="Hibbett D.S."/>
            <person name="Nagy L.G."/>
        </authorList>
    </citation>
    <scope>NUCLEOTIDE SEQUENCE [LARGE SCALE GENOMIC DNA]</scope>
    <source>
        <strain evidence="1 2">CBS 962.96</strain>
    </source>
</reference>
<dbReference type="EMBL" id="ML179058">
    <property type="protein sequence ID" value="THV04214.1"/>
    <property type="molecule type" value="Genomic_DNA"/>
</dbReference>
<evidence type="ECO:0000313" key="1">
    <source>
        <dbReference type="EMBL" id="THV04214.1"/>
    </source>
</evidence>
<dbReference type="InterPro" id="IPR023214">
    <property type="entry name" value="HAD_sf"/>
</dbReference>
<evidence type="ECO:0008006" key="3">
    <source>
        <dbReference type="Google" id="ProtNLM"/>
    </source>
</evidence>
<proteinExistence type="predicted"/>
<dbReference type="OrthoDB" id="2012566at2759"/>
<organism evidence="1 2">
    <name type="scientific">Dendrothele bispora (strain CBS 962.96)</name>
    <dbReference type="NCBI Taxonomy" id="1314807"/>
    <lineage>
        <taxon>Eukaryota</taxon>
        <taxon>Fungi</taxon>
        <taxon>Dikarya</taxon>
        <taxon>Basidiomycota</taxon>
        <taxon>Agaricomycotina</taxon>
        <taxon>Agaricomycetes</taxon>
        <taxon>Agaricomycetidae</taxon>
        <taxon>Agaricales</taxon>
        <taxon>Agaricales incertae sedis</taxon>
        <taxon>Dendrothele</taxon>
    </lineage>
</organism>
<keyword evidence="2" id="KW-1185">Reference proteome</keyword>
<protein>
    <recommendedName>
        <fullName evidence="3">HAD-like protein</fullName>
    </recommendedName>
</protein>
<accession>A0A4S8MPJ2</accession>
<dbReference type="Gene3D" id="3.40.50.1000">
    <property type="entry name" value="HAD superfamily/HAD-like"/>
    <property type="match status" value="1"/>
</dbReference>